<evidence type="ECO:0000256" key="2">
    <source>
        <dbReference type="SAM" id="MobiDB-lite"/>
    </source>
</evidence>
<dbReference type="EMBL" id="GL832966">
    <property type="protein sequence ID" value="EGD73504.1"/>
    <property type="molecule type" value="Genomic_DNA"/>
</dbReference>
<feature type="coiled-coil region" evidence="1">
    <location>
        <begin position="112"/>
        <end position="139"/>
    </location>
</feature>
<organism evidence="4">
    <name type="scientific">Salpingoeca rosetta (strain ATCC 50818 / BSB-021)</name>
    <dbReference type="NCBI Taxonomy" id="946362"/>
    <lineage>
        <taxon>Eukaryota</taxon>
        <taxon>Choanoflagellata</taxon>
        <taxon>Craspedida</taxon>
        <taxon>Salpingoecidae</taxon>
        <taxon>Salpingoeca</taxon>
    </lineage>
</organism>
<dbReference type="RefSeq" id="XP_004993786.1">
    <property type="nucleotide sequence ID" value="XM_004993729.1"/>
</dbReference>
<evidence type="ECO:0000313" key="3">
    <source>
        <dbReference type="EMBL" id="EGD73504.1"/>
    </source>
</evidence>
<keyword evidence="4" id="KW-1185">Reference proteome</keyword>
<accession>F2UAT8</accession>
<dbReference type="GeneID" id="16074365"/>
<evidence type="ECO:0000313" key="4">
    <source>
        <dbReference type="Proteomes" id="UP000007799"/>
    </source>
</evidence>
<gene>
    <name evidence="3" type="ORF">PTSG_05207</name>
</gene>
<dbReference type="KEGG" id="sre:PTSG_05207"/>
<protein>
    <submittedName>
        <fullName evidence="3">Uncharacterized protein</fullName>
    </submittedName>
</protein>
<dbReference type="Proteomes" id="UP000007799">
    <property type="component" value="Unassembled WGS sequence"/>
</dbReference>
<keyword evidence="1" id="KW-0175">Coiled coil</keyword>
<dbReference type="AlphaFoldDB" id="F2UAT8"/>
<name>F2UAT8_SALR5</name>
<feature type="region of interest" description="Disordered" evidence="2">
    <location>
        <begin position="1"/>
        <end position="24"/>
    </location>
</feature>
<reference evidence="3" key="1">
    <citation type="submission" date="2009-08" db="EMBL/GenBank/DDBJ databases">
        <title>Annotation of Salpingoeca rosetta.</title>
        <authorList>
            <consortium name="The Broad Institute Genome Sequencing Platform"/>
            <person name="Russ C."/>
            <person name="Cuomo C."/>
            <person name="Burger G."/>
            <person name="Gray M.W."/>
            <person name="Holland P.W.H."/>
            <person name="King N."/>
            <person name="Lang F.B.F."/>
            <person name="Roger A.J."/>
            <person name="Ruiz-Trillo I."/>
            <person name="Young S.K."/>
            <person name="Zeng Q."/>
            <person name="Gargeya S."/>
            <person name="Alvarado L."/>
            <person name="Berlin A."/>
            <person name="Chapman S.B."/>
            <person name="Chen Z."/>
            <person name="Freedman E."/>
            <person name="Gellesch M."/>
            <person name="Goldberg J."/>
            <person name="Griggs A."/>
            <person name="Gujja S."/>
            <person name="Heilman E."/>
            <person name="Heiman D."/>
            <person name="Howarth C."/>
            <person name="Mehta T."/>
            <person name="Neiman D."/>
            <person name="Pearson M."/>
            <person name="Roberts A."/>
            <person name="Saif S."/>
            <person name="Shea T."/>
            <person name="Shenoy N."/>
            <person name="Sisk P."/>
            <person name="Stolte C."/>
            <person name="Sykes S."/>
            <person name="White J."/>
            <person name="Yandava C."/>
            <person name="Haas B."/>
            <person name="Nusbaum C."/>
            <person name="Birren B."/>
        </authorList>
    </citation>
    <scope>NUCLEOTIDE SEQUENCE [LARGE SCALE GENOMIC DNA]</scope>
    <source>
        <strain evidence="3">ATCC 50818</strain>
    </source>
</reference>
<sequence length="173" mass="19779">MPRRGKRDHDEASMDGSGDANGFDLDFENILKQLKPKKDENPQKKKKLETLCKAQAATLKQTVQSSLQAVEERLNELKAKEGVDDSRRVLLEDSQRWAVVLTAFQDLSGQYEEAVRATQKTHEEQLKKQEAEFLQTLEEITAAYHSYHAQVQAEVETLRTRLRQQSTAIVKLL</sequence>
<proteinExistence type="predicted"/>
<evidence type="ECO:0000256" key="1">
    <source>
        <dbReference type="SAM" id="Coils"/>
    </source>
</evidence>
<dbReference type="InParanoid" id="F2UAT8"/>